<evidence type="ECO:0000313" key="2">
    <source>
        <dbReference type="Proteomes" id="UP000308600"/>
    </source>
</evidence>
<evidence type="ECO:0000313" key="1">
    <source>
        <dbReference type="EMBL" id="TFK71949.1"/>
    </source>
</evidence>
<reference evidence="1 2" key="1">
    <citation type="journal article" date="2019" name="Nat. Ecol. Evol.">
        <title>Megaphylogeny resolves global patterns of mushroom evolution.</title>
        <authorList>
            <person name="Varga T."/>
            <person name="Krizsan K."/>
            <person name="Foldi C."/>
            <person name="Dima B."/>
            <person name="Sanchez-Garcia M."/>
            <person name="Sanchez-Ramirez S."/>
            <person name="Szollosi G.J."/>
            <person name="Szarkandi J.G."/>
            <person name="Papp V."/>
            <person name="Albert L."/>
            <person name="Andreopoulos W."/>
            <person name="Angelini C."/>
            <person name="Antonin V."/>
            <person name="Barry K.W."/>
            <person name="Bougher N.L."/>
            <person name="Buchanan P."/>
            <person name="Buyck B."/>
            <person name="Bense V."/>
            <person name="Catcheside P."/>
            <person name="Chovatia M."/>
            <person name="Cooper J."/>
            <person name="Damon W."/>
            <person name="Desjardin D."/>
            <person name="Finy P."/>
            <person name="Geml J."/>
            <person name="Haridas S."/>
            <person name="Hughes K."/>
            <person name="Justo A."/>
            <person name="Karasinski D."/>
            <person name="Kautmanova I."/>
            <person name="Kiss B."/>
            <person name="Kocsube S."/>
            <person name="Kotiranta H."/>
            <person name="LaButti K.M."/>
            <person name="Lechner B.E."/>
            <person name="Liimatainen K."/>
            <person name="Lipzen A."/>
            <person name="Lukacs Z."/>
            <person name="Mihaltcheva S."/>
            <person name="Morgado L.N."/>
            <person name="Niskanen T."/>
            <person name="Noordeloos M.E."/>
            <person name="Ohm R.A."/>
            <person name="Ortiz-Santana B."/>
            <person name="Ovrebo C."/>
            <person name="Racz N."/>
            <person name="Riley R."/>
            <person name="Savchenko A."/>
            <person name="Shiryaev A."/>
            <person name="Soop K."/>
            <person name="Spirin V."/>
            <person name="Szebenyi C."/>
            <person name="Tomsovsky M."/>
            <person name="Tulloss R.E."/>
            <person name="Uehling J."/>
            <person name="Grigoriev I.V."/>
            <person name="Vagvolgyi C."/>
            <person name="Papp T."/>
            <person name="Martin F.M."/>
            <person name="Miettinen O."/>
            <person name="Hibbett D.S."/>
            <person name="Nagy L.G."/>
        </authorList>
    </citation>
    <scope>NUCLEOTIDE SEQUENCE [LARGE SCALE GENOMIC DNA]</scope>
    <source>
        <strain evidence="1 2">NL-1719</strain>
    </source>
</reference>
<dbReference type="EMBL" id="ML208291">
    <property type="protein sequence ID" value="TFK71949.1"/>
    <property type="molecule type" value="Genomic_DNA"/>
</dbReference>
<sequence>MSYFDPFLLETDYNPFLLETFQYNPDNIRANDQEGEQQPNALPFDFYDRHLSPELSLKRVVIQPSLPQALTKNLDSTLEGLESRGMVPLALTRNTMGDFVSPTFSKQIHHRDAATAHRLAARYEFTLGDVAPPYISRWLLHPTAPKFYSALVFDHRGSNFSKHQKKYIISSSSLRFRPFEHQRPEVLSLVSDQLMGALRSLESKSLITYQFYPMSAAMDELFRDMGSLQAESLHAEYRTGGLPEAKAQRQPPCDAKNTPWVVPDCASQSKLGSPILPSSRKRVVPRPHESQTKLDRMDSQTAAGLCYHAWHRAVTEDATIILLHCGNYERIGIRHRATQTLILSDLIEVSKCQDPTYGKLHMGLMLASVQDALDRHWQSPLQIPLSLPVNSNTIDSSTKNRNKRKDANLADLRRSKRQKIKSEMASLARIINEPVKNEKVFWSAFAKCSIALIHLNFDELRSPSPAACLRQGCPISPYSIRSSPTKWRKSYNSLECCTLTLDSDLWRGGTGRIHTARLEFRTAGGVTHSKDVIVKSAVDPYLRKRIRREYDIYQHLWEHRVDRIPIIYGLFEDIDDLVTLLVIEKFQMSFRDREPADSVNDGMMLSITRAERSLCLKTVRDMHQAGVAHLDLRAENIMVGNDGLPVIIDFEGSSVGAEKWITDKEIEFLQDLLDGKTRDQFPIQLNPNKE</sequence>
<organism evidence="1 2">
    <name type="scientific">Pluteus cervinus</name>
    <dbReference type="NCBI Taxonomy" id="181527"/>
    <lineage>
        <taxon>Eukaryota</taxon>
        <taxon>Fungi</taxon>
        <taxon>Dikarya</taxon>
        <taxon>Basidiomycota</taxon>
        <taxon>Agaricomycotina</taxon>
        <taxon>Agaricomycetes</taxon>
        <taxon>Agaricomycetidae</taxon>
        <taxon>Agaricales</taxon>
        <taxon>Pluteineae</taxon>
        <taxon>Pluteaceae</taxon>
        <taxon>Pluteus</taxon>
    </lineage>
</organism>
<keyword evidence="2" id="KW-1185">Reference proteome</keyword>
<proteinExistence type="predicted"/>
<dbReference type="Proteomes" id="UP000308600">
    <property type="component" value="Unassembled WGS sequence"/>
</dbReference>
<protein>
    <submittedName>
        <fullName evidence="1">Uncharacterized protein</fullName>
    </submittedName>
</protein>
<gene>
    <name evidence="1" type="ORF">BDN72DRAFT_876800</name>
</gene>
<name>A0ACD3B1U7_9AGAR</name>
<accession>A0ACD3B1U7</accession>